<feature type="transmembrane region" description="Helical" evidence="9">
    <location>
        <begin position="148"/>
        <end position="171"/>
    </location>
</feature>
<evidence type="ECO:0000256" key="3">
    <source>
        <dbReference type="ARBA" id="ARBA00022989"/>
    </source>
</evidence>
<sequence length="287" mass="33336">MARKRIIKNRNRSSNQIPKLLMISLAFNDLIYRLFISPLGVSDNMENGVWDYGWDACYARIFFIYYQFCVSICHINSMAIDRYIAVCKPLLYRLLTNKSGYLLIGCSWGFPAFMQLVPHVLDWAHVEGTKIFKCNGKECAEIYSTTSFIVLIVLGFCIPFFTPYCFYVFILKEVIMFNRRRPDFPLRSEETNDASIQSRETNPTNRNMKAYRTVGAIILCFSLCWCPVWIILSQFFNARDPIPPWFNVLTNALSNMNPALNPLLYCLNRPVRQAIKSILCRSKCKIL</sequence>
<comment type="subcellular location">
    <subcellularLocation>
        <location evidence="1">Membrane</location>
        <topology evidence="1">Multi-pass membrane protein</topology>
    </subcellularLocation>
</comment>
<comment type="similarity">
    <text evidence="8">Belongs to the G-protein coupled receptor 1 family.</text>
</comment>
<gene>
    <name evidence="11" type="ORF">GSLYS_00010366001</name>
</gene>
<evidence type="ECO:0000313" key="11">
    <source>
        <dbReference type="EMBL" id="CAL1536453.1"/>
    </source>
</evidence>
<dbReference type="PROSITE" id="PS00237">
    <property type="entry name" value="G_PROTEIN_RECEP_F1_1"/>
    <property type="match status" value="1"/>
</dbReference>
<dbReference type="InterPro" id="IPR000276">
    <property type="entry name" value="GPCR_Rhodpsn"/>
</dbReference>
<dbReference type="CDD" id="cd00637">
    <property type="entry name" value="7tm_classA_rhodopsin-like"/>
    <property type="match status" value="1"/>
</dbReference>
<reference evidence="11 12" key="1">
    <citation type="submission" date="2024-04" db="EMBL/GenBank/DDBJ databases">
        <authorList>
            <consortium name="Genoscope - CEA"/>
            <person name="William W."/>
        </authorList>
    </citation>
    <scope>NUCLEOTIDE SEQUENCE [LARGE SCALE GENOMIC DNA]</scope>
</reference>
<keyword evidence="2 8" id="KW-0812">Transmembrane</keyword>
<evidence type="ECO:0000259" key="10">
    <source>
        <dbReference type="PROSITE" id="PS50262"/>
    </source>
</evidence>
<evidence type="ECO:0000256" key="4">
    <source>
        <dbReference type="ARBA" id="ARBA00023040"/>
    </source>
</evidence>
<dbReference type="InterPro" id="IPR017452">
    <property type="entry name" value="GPCR_Rhodpsn_7TM"/>
</dbReference>
<proteinExistence type="inferred from homology"/>
<protein>
    <recommendedName>
        <fullName evidence="10">G-protein coupled receptors family 1 profile domain-containing protein</fullName>
    </recommendedName>
</protein>
<dbReference type="AlphaFoldDB" id="A0AAV2HWI1"/>
<dbReference type="PROSITE" id="PS50262">
    <property type="entry name" value="G_PROTEIN_RECEP_F1_2"/>
    <property type="match status" value="1"/>
</dbReference>
<dbReference type="Gene3D" id="1.20.1070.10">
    <property type="entry name" value="Rhodopsin 7-helix transmembrane proteins"/>
    <property type="match status" value="1"/>
</dbReference>
<feature type="transmembrane region" description="Helical" evidence="9">
    <location>
        <begin position="214"/>
        <end position="236"/>
    </location>
</feature>
<dbReference type="SUPFAM" id="SSF81321">
    <property type="entry name" value="Family A G protein-coupled receptor-like"/>
    <property type="match status" value="1"/>
</dbReference>
<evidence type="ECO:0000256" key="5">
    <source>
        <dbReference type="ARBA" id="ARBA00023136"/>
    </source>
</evidence>
<evidence type="ECO:0000256" key="7">
    <source>
        <dbReference type="ARBA" id="ARBA00023224"/>
    </source>
</evidence>
<evidence type="ECO:0000256" key="6">
    <source>
        <dbReference type="ARBA" id="ARBA00023170"/>
    </source>
</evidence>
<dbReference type="Proteomes" id="UP001497497">
    <property type="component" value="Unassembled WGS sequence"/>
</dbReference>
<organism evidence="11 12">
    <name type="scientific">Lymnaea stagnalis</name>
    <name type="common">Great pond snail</name>
    <name type="synonym">Helix stagnalis</name>
    <dbReference type="NCBI Taxonomy" id="6523"/>
    <lineage>
        <taxon>Eukaryota</taxon>
        <taxon>Metazoa</taxon>
        <taxon>Spiralia</taxon>
        <taxon>Lophotrochozoa</taxon>
        <taxon>Mollusca</taxon>
        <taxon>Gastropoda</taxon>
        <taxon>Heterobranchia</taxon>
        <taxon>Euthyneura</taxon>
        <taxon>Panpulmonata</taxon>
        <taxon>Hygrophila</taxon>
        <taxon>Lymnaeoidea</taxon>
        <taxon>Lymnaeidae</taxon>
        <taxon>Lymnaea</taxon>
    </lineage>
</organism>
<evidence type="ECO:0000313" key="12">
    <source>
        <dbReference type="Proteomes" id="UP001497497"/>
    </source>
</evidence>
<dbReference type="PANTHER" id="PTHR24240">
    <property type="entry name" value="OPSIN"/>
    <property type="match status" value="1"/>
</dbReference>
<dbReference type="InterPro" id="IPR050125">
    <property type="entry name" value="GPCR_opsins"/>
</dbReference>
<feature type="transmembrane region" description="Helical" evidence="9">
    <location>
        <begin position="20"/>
        <end position="41"/>
    </location>
</feature>
<keyword evidence="4 8" id="KW-0297">G-protein coupled receptor</keyword>
<name>A0AAV2HWI1_LYMST</name>
<keyword evidence="5 9" id="KW-0472">Membrane</keyword>
<comment type="caution">
    <text evidence="11">The sequence shown here is derived from an EMBL/GenBank/DDBJ whole genome shotgun (WGS) entry which is preliminary data.</text>
</comment>
<dbReference type="GO" id="GO:0016020">
    <property type="term" value="C:membrane"/>
    <property type="evidence" value="ECO:0007669"/>
    <property type="project" value="UniProtKB-SubCell"/>
</dbReference>
<evidence type="ECO:0000256" key="1">
    <source>
        <dbReference type="ARBA" id="ARBA00004141"/>
    </source>
</evidence>
<keyword evidence="3 9" id="KW-1133">Transmembrane helix</keyword>
<dbReference type="EMBL" id="CAXITT010000230">
    <property type="protein sequence ID" value="CAL1536453.1"/>
    <property type="molecule type" value="Genomic_DNA"/>
</dbReference>
<accession>A0AAV2HWI1</accession>
<dbReference type="Pfam" id="PF00001">
    <property type="entry name" value="7tm_1"/>
    <property type="match status" value="1"/>
</dbReference>
<keyword evidence="7 8" id="KW-0807">Transducer</keyword>
<evidence type="ECO:0000256" key="2">
    <source>
        <dbReference type="ARBA" id="ARBA00022692"/>
    </source>
</evidence>
<dbReference type="GO" id="GO:0004930">
    <property type="term" value="F:G protein-coupled receptor activity"/>
    <property type="evidence" value="ECO:0007669"/>
    <property type="project" value="UniProtKB-KW"/>
</dbReference>
<dbReference type="PRINTS" id="PR00237">
    <property type="entry name" value="GPCRRHODOPSN"/>
</dbReference>
<feature type="transmembrane region" description="Helical" evidence="9">
    <location>
        <begin position="61"/>
        <end position="80"/>
    </location>
</feature>
<evidence type="ECO:0000256" key="8">
    <source>
        <dbReference type="RuleBase" id="RU000688"/>
    </source>
</evidence>
<evidence type="ECO:0000256" key="9">
    <source>
        <dbReference type="SAM" id="Phobius"/>
    </source>
</evidence>
<keyword evidence="6 8" id="KW-0675">Receptor</keyword>
<feature type="domain" description="G-protein coupled receptors family 1 profile" evidence="10">
    <location>
        <begin position="1"/>
        <end position="265"/>
    </location>
</feature>
<keyword evidence="12" id="KW-1185">Reference proteome</keyword>
<feature type="transmembrane region" description="Helical" evidence="9">
    <location>
        <begin position="101"/>
        <end position="121"/>
    </location>
</feature>